<proteinExistence type="predicted"/>
<dbReference type="InterPro" id="IPR050648">
    <property type="entry name" value="F-box_LRR-repeat"/>
</dbReference>
<dbReference type="PANTHER" id="PTHR13382">
    <property type="entry name" value="MITOCHONDRIAL ATP SYNTHASE COUPLING FACTOR B"/>
    <property type="match status" value="1"/>
</dbReference>
<dbReference type="InterPro" id="IPR032675">
    <property type="entry name" value="LRR_dom_sf"/>
</dbReference>
<evidence type="ECO:0000313" key="2">
    <source>
        <dbReference type="EMBL" id="CAK0787844.1"/>
    </source>
</evidence>
<sequence length="658" mass="70726">MACHGSEDVDNLLAFPHHVLERILGHLDQVQDILALGSASRATQAALAHASWTGVQCLRLYHGAPSPASAAWITAKCPGLVELHAEGCTQLTSESLQGFSQAALEVLRLGESTSLRGKAAAAAVLAIAQNGKLHELALPPYLQGLQGVMPDTLQESKDLRHLSLSRICWGSSVGSRSLGQLCPKLTHLTLDHCELLHVFTPFMGCPDLQRLSIHSSSLNGLPVGDIPFLSLQLKSVDVSNTSIADEALREIAVACQYLEHLNISRCYALTDAGIAALSTAPAVTLGRLWDLNISGMGNNFIGVTLCDALEAWVKAKLPDAGNASRTKGLPHLRLNISHNFGISPETLLGLVRPVCDMATRADISFQEFSAQSCTRLAGPYMGKAPTENVLRDLSGCGLFSELHTLNLTDVFSTSQQSEQQKESLLTDIIQGTCGELRRLYLANAHMGEEASQAIAHKCAQLKELSLPGCAGLTATGLKSIALACKHLQVLRIGGGLVRAREETDSLLAFKHLRRLEIYRRSLMSDEDLVQVLRQHPALEYFKLGCCPRISDEGLAALPASTLRELSLVCCDGVVGASLGRLKRLERLEFASCNAVTGDAIQVIAVSCTRLKELQLPTHVPISCLPTQAVGHLGGLQVTGPCAFANMYGRRRLQRLRNG</sequence>
<protein>
    <submittedName>
        <fullName evidence="2">Uncharacterized protein</fullName>
    </submittedName>
</protein>
<keyword evidence="3" id="KW-1185">Reference proteome</keyword>
<comment type="subcellular location">
    <subcellularLocation>
        <location evidence="1">Cytoplasm</location>
        <location evidence="1">Cytoskeleton</location>
        <location evidence="1">Cilium axoneme</location>
    </subcellularLocation>
</comment>
<evidence type="ECO:0000256" key="1">
    <source>
        <dbReference type="ARBA" id="ARBA00004430"/>
    </source>
</evidence>
<dbReference type="InterPro" id="IPR001611">
    <property type="entry name" value="Leu-rich_rpt"/>
</dbReference>
<gene>
    <name evidence="2" type="ORF">CVIRNUC_011066</name>
</gene>
<accession>A0AAV1IKK2</accession>
<dbReference type="AlphaFoldDB" id="A0AAV1IKK2"/>
<dbReference type="PANTHER" id="PTHR13382:SF21">
    <property type="entry name" value="OS12G0601000 PROTEIN"/>
    <property type="match status" value="1"/>
</dbReference>
<dbReference type="SUPFAM" id="SSF52047">
    <property type="entry name" value="RNI-like"/>
    <property type="match status" value="2"/>
</dbReference>
<evidence type="ECO:0000313" key="3">
    <source>
        <dbReference type="Proteomes" id="UP001314263"/>
    </source>
</evidence>
<dbReference type="SMART" id="SM00367">
    <property type="entry name" value="LRR_CC"/>
    <property type="match status" value="9"/>
</dbReference>
<dbReference type="GO" id="GO:0005930">
    <property type="term" value="C:axoneme"/>
    <property type="evidence" value="ECO:0007669"/>
    <property type="project" value="UniProtKB-SubCell"/>
</dbReference>
<dbReference type="InterPro" id="IPR006553">
    <property type="entry name" value="Leu-rich_rpt_Cys-con_subtyp"/>
</dbReference>
<dbReference type="EMBL" id="CAUYUE010000018">
    <property type="protein sequence ID" value="CAK0787844.1"/>
    <property type="molecule type" value="Genomic_DNA"/>
</dbReference>
<dbReference type="Pfam" id="PF13516">
    <property type="entry name" value="LRR_6"/>
    <property type="match status" value="1"/>
</dbReference>
<reference evidence="2 3" key="1">
    <citation type="submission" date="2023-10" db="EMBL/GenBank/DDBJ databases">
        <authorList>
            <person name="Maclean D."/>
            <person name="Macfadyen A."/>
        </authorList>
    </citation>
    <scope>NUCLEOTIDE SEQUENCE [LARGE SCALE GENOMIC DNA]</scope>
</reference>
<organism evidence="2 3">
    <name type="scientific">Coccomyxa viridis</name>
    <dbReference type="NCBI Taxonomy" id="1274662"/>
    <lineage>
        <taxon>Eukaryota</taxon>
        <taxon>Viridiplantae</taxon>
        <taxon>Chlorophyta</taxon>
        <taxon>core chlorophytes</taxon>
        <taxon>Trebouxiophyceae</taxon>
        <taxon>Trebouxiophyceae incertae sedis</taxon>
        <taxon>Coccomyxaceae</taxon>
        <taxon>Coccomyxa</taxon>
    </lineage>
</organism>
<comment type="caution">
    <text evidence="2">The sequence shown here is derived from an EMBL/GenBank/DDBJ whole genome shotgun (WGS) entry which is preliminary data.</text>
</comment>
<name>A0AAV1IKK2_9CHLO</name>
<dbReference type="Proteomes" id="UP001314263">
    <property type="component" value="Unassembled WGS sequence"/>
</dbReference>
<dbReference type="Gene3D" id="3.80.10.10">
    <property type="entry name" value="Ribonuclease Inhibitor"/>
    <property type="match status" value="2"/>
</dbReference>